<evidence type="ECO:0000256" key="2">
    <source>
        <dbReference type="ARBA" id="ARBA00022553"/>
    </source>
</evidence>
<dbReference type="EMBL" id="BOMM01000050">
    <property type="protein sequence ID" value="GIE13720.1"/>
    <property type="molecule type" value="Genomic_DNA"/>
</dbReference>
<keyword evidence="1" id="KW-0596">Phosphopantetheine</keyword>
<feature type="domain" description="Carrier" evidence="3">
    <location>
        <begin position="4"/>
        <end position="82"/>
    </location>
</feature>
<dbReference type="PROSITE" id="PS50075">
    <property type="entry name" value="CARRIER"/>
    <property type="match status" value="1"/>
</dbReference>
<dbReference type="InterPro" id="IPR009081">
    <property type="entry name" value="PP-bd_ACP"/>
</dbReference>
<keyword evidence="2" id="KW-0597">Phosphoprotein</keyword>
<dbReference type="AlphaFoldDB" id="A0A919J392"/>
<dbReference type="SUPFAM" id="SSF47336">
    <property type="entry name" value="ACP-like"/>
    <property type="match status" value="1"/>
</dbReference>
<evidence type="ECO:0000256" key="1">
    <source>
        <dbReference type="ARBA" id="ARBA00022450"/>
    </source>
</evidence>
<proteinExistence type="predicted"/>
<dbReference type="InterPro" id="IPR036736">
    <property type="entry name" value="ACP-like_sf"/>
</dbReference>
<evidence type="ECO:0000259" key="3">
    <source>
        <dbReference type="PROSITE" id="PS50075"/>
    </source>
</evidence>
<evidence type="ECO:0000313" key="4">
    <source>
        <dbReference type="EMBL" id="GIE13720.1"/>
    </source>
</evidence>
<dbReference type="Proteomes" id="UP000598174">
    <property type="component" value="Unassembled WGS sequence"/>
</dbReference>
<comment type="caution">
    <text evidence="4">The sequence shown here is derived from an EMBL/GenBank/DDBJ whole genome shotgun (WGS) entry which is preliminary data.</text>
</comment>
<dbReference type="RefSeq" id="WP_239118235.1">
    <property type="nucleotide sequence ID" value="NZ_BAAABP010000002.1"/>
</dbReference>
<dbReference type="Pfam" id="PF00550">
    <property type="entry name" value="PP-binding"/>
    <property type="match status" value="1"/>
</dbReference>
<dbReference type="Gene3D" id="1.10.1200.10">
    <property type="entry name" value="ACP-like"/>
    <property type="match status" value="1"/>
</dbReference>
<protein>
    <submittedName>
        <fullName evidence="4">Actinorhodin polyketide synthase acyl carrier protein</fullName>
    </submittedName>
</protein>
<accession>A0A919J392</accession>
<keyword evidence="5" id="KW-1185">Reference proteome</keyword>
<evidence type="ECO:0000313" key="5">
    <source>
        <dbReference type="Proteomes" id="UP000598174"/>
    </source>
</evidence>
<name>A0A919J392_9ACTN</name>
<dbReference type="PROSITE" id="PS00012">
    <property type="entry name" value="PHOSPHOPANTETHEINE"/>
    <property type="match status" value="1"/>
</dbReference>
<gene>
    <name evidence="4" type="ORF">Afe05nite_55600</name>
</gene>
<reference evidence="4" key="1">
    <citation type="submission" date="2021-01" db="EMBL/GenBank/DDBJ databases">
        <title>Whole genome shotgun sequence of Actinoplanes ferrugineus NBRC 15555.</title>
        <authorList>
            <person name="Komaki H."/>
            <person name="Tamura T."/>
        </authorList>
    </citation>
    <scope>NUCLEOTIDE SEQUENCE</scope>
    <source>
        <strain evidence="4">NBRC 15555</strain>
    </source>
</reference>
<dbReference type="InterPro" id="IPR006162">
    <property type="entry name" value="Ppantetheine_attach_site"/>
</dbReference>
<sequence>MSDKFTLDDLRRIMRECAGEDENVDLSGPIGDRGLEDLGYDSLALLEIASRIQREYGIPMSDESIAEMTTPNEAVTYVNKRFATI</sequence>
<organism evidence="4 5">
    <name type="scientific">Paractinoplanes ferrugineus</name>
    <dbReference type="NCBI Taxonomy" id="113564"/>
    <lineage>
        <taxon>Bacteria</taxon>
        <taxon>Bacillati</taxon>
        <taxon>Actinomycetota</taxon>
        <taxon>Actinomycetes</taxon>
        <taxon>Micromonosporales</taxon>
        <taxon>Micromonosporaceae</taxon>
        <taxon>Paractinoplanes</taxon>
    </lineage>
</organism>